<dbReference type="RefSeq" id="WP_282587012.1">
    <property type="nucleotide sequence ID" value="NZ_JAMOIM010000017.1"/>
</dbReference>
<evidence type="ECO:0000313" key="10">
    <source>
        <dbReference type="EMBL" id="MCW6510634.1"/>
    </source>
</evidence>
<dbReference type="GO" id="GO:0001682">
    <property type="term" value="P:tRNA 5'-leader removal"/>
    <property type="evidence" value="ECO:0007669"/>
    <property type="project" value="UniProtKB-UniRule"/>
</dbReference>
<dbReference type="InterPro" id="IPR000100">
    <property type="entry name" value="RNase_P"/>
</dbReference>
<dbReference type="EMBL" id="JAMOIM010000017">
    <property type="protein sequence ID" value="MCW6510634.1"/>
    <property type="molecule type" value="Genomic_DNA"/>
</dbReference>
<comment type="caution">
    <text evidence="10">The sequence shown here is derived from an EMBL/GenBank/DDBJ whole genome shotgun (WGS) entry which is preliminary data.</text>
</comment>
<reference evidence="10" key="1">
    <citation type="submission" date="2022-05" db="EMBL/GenBank/DDBJ databases">
        <authorList>
            <person name="Pankratov T."/>
        </authorList>
    </citation>
    <scope>NUCLEOTIDE SEQUENCE</scope>
    <source>
        <strain evidence="10">BP6-180914</strain>
    </source>
</reference>
<dbReference type="GO" id="GO:0042781">
    <property type="term" value="F:3'-tRNA processing endoribonuclease activity"/>
    <property type="evidence" value="ECO:0007669"/>
    <property type="project" value="TreeGrafter"/>
</dbReference>
<dbReference type="AlphaFoldDB" id="A0AA41YXZ4"/>
<dbReference type="Proteomes" id="UP001165667">
    <property type="component" value="Unassembled WGS sequence"/>
</dbReference>
<evidence type="ECO:0000256" key="1">
    <source>
        <dbReference type="ARBA" id="ARBA00002663"/>
    </source>
</evidence>
<feature type="region of interest" description="Disordered" evidence="9">
    <location>
        <begin position="1"/>
        <end position="20"/>
    </location>
</feature>
<dbReference type="InterPro" id="IPR020568">
    <property type="entry name" value="Ribosomal_Su5_D2-typ_SF"/>
</dbReference>
<accession>A0AA41YXZ4</accession>
<evidence type="ECO:0000256" key="3">
    <source>
        <dbReference type="ARBA" id="ARBA00022722"/>
    </source>
</evidence>
<dbReference type="InterPro" id="IPR020539">
    <property type="entry name" value="RNase_P_CS"/>
</dbReference>
<keyword evidence="4 7" id="KW-0255">Endonuclease</keyword>
<dbReference type="NCBIfam" id="TIGR00188">
    <property type="entry name" value="rnpA"/>
    <property type="match status" value="1"/>
</dbReference>
<proteinExistence type="inferred from homology"/>
<comment type="catalytic activity">
    <reaction evidence="7">
        <text>Endonucleolytic cleavage of RNA, removing 5'-extranucleotides from tRNA precursor.</text>
        <dbReference type="EC" id="3.1.26.5"/>
    </reaction>
</comment>
<dbReference type="InterPro" id="IPR014721">
    <property type="entry name" value="Ribsml_uS5_D2-typ_fold_subgr"/>
</dbReference>
<dbReference type="SUPFAM" id="SSF54211">
    <property type="entry name" value="Ribosomal protein S5 domain 2-like"/>
    <property type="match status" value="1"/>
</dbReference>
<organism evidence="10 11">
    <name type="scientific">Lichenifustis flavocetrariae</name>
    <dbReference type="NCBI Taxonomy" id="2949735"/>
    <lineage>
        <taxon>Bacteria</taxon>
        <taxon>Pseudomonadati</taxon>
        <taxon>Pseudomonadota</taxon>
        <taxon>Alphaproteobacteria</taxon>
        <taxon>Hyphomicrobiales</taxon>
        <taxon>Lichenihabitantaceae</taxon>
        <taxon>Lichenifustis</taxon>
    </lineage>
</organism>
<comment type="subunit">
    <text evidence="7">Consists of a catalytic RNA component (M1 or rnpB) and a protein subunit.</text>
</comment>
<keyword evidence="5 7" id="KW-0378">Hydrolase</keyword>
<comment type="function">
    <text evidence="1 7">RNaseP catalyzes the removal of the 5'-leader sequence from pre-tRNA to produce the mature 5'-terminus. It can also cleave other RNA substrates such as 4.5S RNA. The protein component plays an auxiliary but essential role in vivo by binding to the 5'-leader sequence and broadening the substrate specificity of the ribozyme.</text>
</comment>
<comment type="similarity">
    <text evidence="7">Belongs to the RnpA family.</text>
</comment>
<evidence type="ECO:0000256" key="7">
    <source>
        <dbReference type="HAMAP-Rule" id="MF_00227"/>
    </source>
</evidence>
<evidence type="ECO:0000256" key="9">
    <source>
        <dbReference type="SAM" id="MobiDB-lite"/>
    </source>
</evidence>
<keyword evidence="2 7" id="KW-0819">tRNA processing</keyword>
<dbReference type="GO" id="GO:0030677">
    <property type="term" value="C:ribonuclease P complex"/>
    <property type="evidence" value="ECO:0007669"/>
    <property type="project" value="TreeGrafter"/>
</dbReference>
<feature type="region of interest" description="Disordered" evidence="9">
    <location>
        <begin position="130"/>
        <end position="152"/>
    </location>
</feature>
<evidence type="ECO:0000256" key="8">
    <source>
        <dbReference type="NCBIfam" id="TIGR00188"/>
    </source>
</evidence>
<dbReference type="Pfam" id="PF00825">
    <property type="entry name" value="Ribonuclease_P"/>
    <property type="match status" value="1"/>
</dbReference>
<dbReference type="GO" id="GO:0000049">
    <property type="term" value="F:tRNA binding"/>
    <property type="evidence" value="ECO:0007669"/>
    <property type="project" value="UniProtKB-UniRule"/>
</dbReference>
<dbReference type="HAMAP" id="MF_00227">
    <property type="entry name" value="RNase_P"/>
    <property type="match status" value="1"/>
</dbReference>
<name>A0AA41YXZ4_9HYPH</name>
<evidence type="ECO:0000256" key="6">
    <source>
        <dbReference type="ARBA" id="ARBA00022884"/>
    </source>
</evidence>
<keyword evidence="6 7" id="KW-0694">RNA-binding</keyword>
<dbReference type="EC" id="3.1.26.5" evidence="7 8"/>
<keyword evidence="3 7" id="KW-0540">Nuclease</keyword>
<dbReference type="PROSITE" id="PS00648">
    <property type="entry name" value="RIBONUCLEASE_P"/>
    <property type="match status" value="1"/>
</dbReference>
<evidence type="ECO:0000256" key="4">
    <source>
        <dbReference type="ARBA" id="ARBA00022759"/>
    </source>
</evidence>
<dbReference type="PANTHER" id="PTHR33992:SF1">
    <property type="entry name" value="RIBONUCLEASE P PROTEIN COMPONENT"/>
    <property type="match status" value="1"/>
</dbReference>
<dbReference type="GO" id="GO:0004526">
    <property type="term" value="F:ribonuclease P activity"/>
    <property type="evidence" value="ECO:0007669"/>
    <property type="project" value="UniProtKB-UniRule"/>
</dbReference>
<evidence type="ECO:0000256" key="5">
    <source>
        <dbReference type="ARBA" id="ARBA00022801"/>
    </source>
</evidence>
<dbReference type="PANTHER" id="PTHR33992">
    <property type="entry name" value="RIBONUCLEASE P PROTEIN COMPONENT"/>
    <property type="match status" value="1"/>
</dbReference>
<keyword evidence="11" id="KW-1185">Reference proteome</keyword>
<sequence>MDQATPAIDETEAGSLQPRHAIPVRLKKRSDFLRVASGRKSHASLFTVQMGARAGSTGMDLPRVGFTVTKKVGGAVERNRIKRRLREVVRLRDDLGLRPVHDYVIVARREILSARSEALARSLKFAIEKVHAAPRNGRGPRGKSLGPSNPES</sequence>
<evidence type="ECO:0000256" key="2">
    <source>
        <dbReference type="ARBA" id="ARBA00022694"/>
    </source>
</evidence>
<gene>
    <name evidence="7 10" type="primary">rnpA</name>
    <name evidence="10" type="ORF">M8523_21705</name>
</gene>
<evidence type="ECO:0000313" key="11">
    <source>
        <dbReference type="Proteomes" id="UP001165667"/>
    </source>
</evidence>
<dbReference type="Gene3D" id="3.30.230.10">
    <property type="match status" value="1"/>
</dbReference>
<protein>
    <recommendedName>
        <fullName evidence="7 8">Ribonuclease P protein component</fullName>
        <shortName evidence="7">RNase P protein</shortName>
        <shortName evidence="7">RNaseP protein</shortName>
        <ecNumber evidence="7 8">3.1.26.5</ecNumber>
    </recommendedName>
    <alternativeName>
        <fullName evidence="7">Protein C5</fullName>
    </alternativeName>
</protein>